<dbReference type="PROSITE" id="PS50126">
    <property type="entry name" value="S1"/>
    <property type="match status" value="1"/>
</dbReference>
<reference evidence="4 5" key="1">
    <citation type="submission" date="2016-02" db="EMBL/GenBank/DDBJ databases">
        <title>Genome analysis of coral dinoflagellate symbionts highlights evolutionary adaptations to a symbiotic lifestyle.</title>
        <authorList>
            <person name="Aranda M."/>
            <person name="Li Y."/>
            <person name="Liew Y.J."/>
            <person name="Baumgarten S."/>
            <person name="Simakov O."/>
            <person name="Wilson M."/>
            <person name="Piel J."/>
            <person name="Ashoor H."/>
            <person name="Bougouffa S."/>
            <person name="Bajic V.B."/>
            <person name="Ryu T."/>
            <person name="Ravasi T."/>
            <person name="Bayer T."/>
            <person name="Micklem G."/>
            <person name="Kim H."/>
            <person name="Bhak J."/>
            <person name="Lajeunesse T.C."/>
            <person name="Voolstra C.R."/>
        </authorList>
    </citation>
    <scope>NUCLEOTIDE SEQUENCE [LARGE SCALE GENOMIC DNA]</scope>
    <source>
        <strain evidence="4 5">CCMP2467</strain>
    </source>
</reference>
<accession>A0A1Q9DPT0</accession>
<protein>
    <submittedName>
        <fullName evidence="4">Gluconolactonase</fullName>
    </submittedName>
</protein>
<dbReference type="Pfam" id="PF08450">
    <property type="entry name" value="SGL"/>
    <property type="match status" value="1"/>
</dbReference>
<dbReference type="Gene3D" id="2.120.10.30">
    <property type="entry name" value="TolB, C-terminal domain"/>
    <property type="match status" value="1"/>
</dbReference>
<dbReference type="CDD" id="cd00164">
    <property type="entry name" value="S1_like"/>
    <property type="match status" value="1"/>
</dbReference>
<dbReference type="PANTHER" id="PTHR47572">
    <property type="entry name" value="LIPOPROTEIN-RELATED"/>
    <property type="match status" value="1"/>
</dbReference>
<sequence>MALPYLEVFDGAASSVLRPDTSVRLVADGFSFTEGPAYDVRTGWWYFSDIPESRMWRWHQDHGLKLFRSPSHKANGNCLSREGCWVTCEHETRRLSMTDVRAFDESPDGEAQTAAYKVGVSHFDGKRLNSPNDVIERSDGTLWFTDPDYGAVAKMGHGDSIEQLHNNVFCFHPATNDMVSVSSNECRPNGLCFDPAEKYLYVADSGAWFERRWHDGKPHHVVRYSVEADGTLNDRHVIIQLEKDGGGIPDGLCCDVQGNIYVATLEGVHIYTPTGGLLAKIRTPETTANMCFGGPDNETLLMTSTSSIWILDMSVQGVPCALGSQRGTAYTGRVCAVLANRRGVLVDINCEIPAFWCPELVSSPSSSSSSSSRSGSSKSERTRSDPEELPRLGSEMEVYCCPRHSGCLRALREPPPRLARRAGVAPLRLEELRPGLGPWRAIVISATDDGTLVDFNCEIPGLLRSDQIHLRGEKLRVYCHRVDVPVRMCIVSTVKETRAETSRRQLEDLISGDTSARIRGTVLRVTGSGVFVDVNCEVQGYLSPMDIDMMASTSLCKGYEVTVYVKSVNLVKRQVALSMFPMRKVRIINGQGLSEAA</sequence>
<evidence type="ECO:0000313" key="5">
    <source>
        <dbReference type="Proteomes" id="UP000186817"/>
    </source>
</evidence>
<dbReference type="SMART" id="SM00316">
    <property type="entry name" value="S1"/>
    <property type="match status" value="1"/>
</dbReference>
<comment type="caution">
    <text evidence="4">The sequence shown here is derived from an EMBL/GenBank/DDBJ whole genome shotgun (WGS) entry which is preliminary data.</text>
</comment>
<dbReference type="InterPro" id="IPR003029">
    <property type="entry name" value="S1_domain"/>
</dbReference>
<dbReference type="GO" id="GO:0003676">
    <property type="term" value="F:nucleic acid binding"/>
    <property type="evidence" value="ECO:0007669"/>
    <property type="project" value="InterPro"/>
</dbReference>
<keyword evidence="5" id="KW-1185">Reference proteome</keyword>
<dbReference type="SUPFAM" id="SSF50249">
    <property type="entry name" value="Nucleic acid-binding proteins"/>
    <property type="match status" value="1"/>
</dbReference>
<feature type="compositionally biased region" description="Basic and acidic residues" evidence="2">
    <location>
        <begin position="378"/>
        <end position="388"/>
    </location>
</feature>
<evidence type="ECO:0000313" key="4">
    <source>
        <dbReference type="EMBL" id="OLP97164.1"/>
    </source>
</evidence>
<dbReference type="InterPro" id="IPR011042">
    <property type="entry name" value="6-blade_b-propeller_TolB-like"/>
</dbReference>
<organism evidence="4 5">
    <name type="scientific">Symbiodinium microadriaticum</name>
    <name type="common">Dinoflagellate</name>
    <name type="synonym">Zooxanthella microadriatica</name>
    <dbReference type="NCBI Taxonomy" id="2951"/>
    <lineage>
        <taxon>Eukaryota</taxon>
        <taxon>Sar</taxon>
        <taxon>Alveolata</taxon>
        <taxon>Dinophyceae</taxon>
        <taxon>Suessiales</taxon>
        <taxon>Symbiodiniaceae</taxon>
        <taxon>Symbiodinium</taxon>
    </lineage>
</organism>
<keyword evidence="1" id="KW-0378">Hydrolase</keyword>
<dbReference type="EMBL" id="LSRX01000443">
    <property type="protein sequence ID" value="OLP97164.1"/>
    <property type="molecule type" value="Genomic_DNA"/>
</dbReference>
<dbReference type="OrthoDB" id="564646at2759"/>
<gene>
    <name evidence="4" type="primary">gnl</name>
    <name evidence="4" type="ORF">AK812_SmicGene20527</name>
</gene>
<dbReference type="AlphaFoldDB" id="A0A1Q9DPT0"/>
<dbReference type="SUPFAM" id="SSF63829">
    <property type="entry name" value="Calcium-dependent phosphotriesterase"/>
    <property type="match status" value="1"/>
</dbReference>
<dbReference type="InterPro" id="IPR013658">
    <property type="entry name" value="SGL"/>
</dbReference>
<proteinExistence type="predicted"/>
<evidence type="ECO:0000259" key="3">
    <source>
        <dbReference type="PROSITE" id="PS50126"/>
    </source>
</evidence>
<name>A0A1Q9DPT0_SYMMI</name>
<feature type="domain" description="S1 motif" evidence="3">
    <location>
        <begin position="515"/>
        <end position="580"/>
    </location>
</feature>
<dbReference type="Proteomes" id="UP000186817">
    <property type="component" value="Unassembled WGS sequence"/>
</dbReference>
<dbReference type="InterPro" id="IPR051262">
    <property type="entry name" value="SMP-30/CGR1_Lactonase"/>
</dbReference>
<feature type="region of interest" description="Disordered" evidence="2">
    <location>
        <begin position="361"/>
        <end position="388"/>
    </location>
</feature>
<evidence type="ECO:0000256" key="1">
    <source>
        <dbReference type="ARBA" id="ARBA00022801"/>
    </source>
</evidence>
<dbReference type="InterPro" id="IPR012340">
    <property type="entry name" value="NA-bd_OB-fold"/>
</dbReference>
<feature type="compositionally biased region" description="Low complexity" evidence="2">
    <location>
        <begin position="362"/>
        <end position="377"/>
    </location>
</feature>
<evidence type="ECO:0000256" key="2">
    <source>
        <dbReference type="SAM" id="MobiDB-lite"/>
    </source>
</evidence>
<dbReference type="GO" id="GO:0016787">
    <property type="term" value="F:hydrolase activity"/>
    <property type="evidence" value="ECO:0007669"/>
    <property type="project" value="UniProtKB-KW"/>
</dbReference>
<dbReference type="Gene3D" id="2.40.50.140">
    <property type="entry name" value="Nucleic acid-binding proteins"/>
    <property type="match status" value="1"/>
</dbReference>
<dbReference type="PANTHER" id="PTHR47572:SF4">
    <property type="entry name" value="LACTONASE DRP35"/>
    <property type="match status" value="1"/>
</dbReference>